<dbReference type="InterPro" id="IPR050275">
    <property type="entry name" value="PGM_Phosphatase"/>
</dbReference>
<dbReference type="CDD" id="cd07067">
    <property type="entry name" value="HP_PGM_like"/>
    <property type="match status" value="1"/>
</dbReference>
<dbReference type="GO" id="GO:0043755">
    <property type="term" value="F:alpha-ribazole phosphatase activity"/>
    <property type="evidence" value="ECO:0007669"/>
    <property type="project" value="UniProtKB-UniRule"/>
</dbReference>
<proteinExistence type="predicted"/>
<dbReference type="GO" id="GO:0009236">
    <property type="term" value="P:cobalamin biosynthetic process"/>
    <property type="evidence" value="ECO:0007669"/>
    <property type="project" value="UniProtKB-UniRule"/>
</dbReference>
<name>A0A2I7SE56_9FLAO</name>
<protein>
    <recommendedName>
        <fullName evidence="1">Alpha-ribazole phosphatase</fullName>
        <ecNumber evidence="1">3.1.3.73</ecNumber>
    </recommendedName>
</protein>
<organism evidence="2 3">
    <name type="scientific">Pseudotamlana carrageenivorans</name>
    <dbReference type="NCBI Taxonomy" id="2069432"/>
    <lineage>
        <taxon>Bacteria</taxon>
        <taxon>Pseudomonadati</taxon>
        <taxon>Bacteroidota</taxon>
        <taxon>Flavobacteriia</taxon>
        <taxon>Flavobacteriales</taxon>
        <taxon>Flavobacteriaceae</taxon>
        <taxon>Pseudotamlana</taxon>
    </lineage>
</organism>
<evidence type="ECO:0000256" key="1">
    <source>
        <dbReference type="NCBIfam" id="TIGR03162"/>
    </source>
</evidence>
<dbReference type="AlphaFoldDB" id="A0A2I7SE56"/>
<dbReference type="PANTHER" id="PTHR48100">
    <property type="entry name" value="BROAD-SPECIFICITY PHOSPHATASE YOR283W-RELATED"/>
    <property type="match status" value="1"/>
</dbReference>
<dbReference type="InterPro" id="IPR029033">
    <property type="entry name" value="His_PPase_superfam"/>
</dbReference>
<dbReference type="OrthoDB" id="9782128at2"/>
<keyword evidence="3" id="KW-1185">Reference proteome</keyword>
<dbReference type="InterPro" id="IPR013078">
    <property type="entry name" value="His_Pase_superF_clade-1"/>
</dbReference>
<evidence type="ECO:0000313" key="3">
    <source>
        <dbReference type="Proteomes" id="UP000236592"/>
    </source>
</evidence>
<dbReference type="InterPro" id="IPR017578">
    <property type="entry name" value="Ribazole_CobC"/>
</dbReference>
<dbReference type="NCBIfam" id="TIGR03162">
    <property type="entry name" value="ribazole_cobC"/>
    <property type="match status" value="1"/>
</dbReference>
<dbReference type="KEGG" id="taj:C1A40_01190"/>
<dbReference type="PANTHER" id="PTHR48100:SF59">
    <property type="entry name" value="ADENOSYLCOBALAMIN_ALPHA-RIBAZOLE PHOSPHATASE"/>
    <property type="match status" value="1"/>
</dbReference>
<dbReference type="EC" id="3.1.3.73" evidence="1"/>
<dbReference type="Proteomes" id="UP000236592">
    <property type="component" value="Chromosome"/>
</dbReference>
<dbReference type="SMART" id="SM00855">
    <property type="entry name" value="PGAM"/>
    <property type="match status" value="1"/>
</dbReference>
<dbReference type="Gene3D" id="3.40.50.1240">
    <property type="entry name" value="Phosphoglycerate mutase-like"/>
    <property type="match status" value="1"/>
</dbReference>
<evidence type="ECO:0000313" key="2">
    <source>
        <dbReference type="EMBL" id="AUS04176.1"/>
    </source>
</evidence>
<sequence length="190" mass="21678">MEIYLIRHTTPQVEKGICYGQTDLDLIENFQSEFETVTSKLPQNENISVFSSPLKRCTQLADTLSNQVILDNRLKELNFGEWELKPWNDIPETEINPWMEDFVSTAVPNGESYTELASRVRSFFQALLILKTQKNVVIVSHAGPIRAFLAQVLDIPLKDSFKIKINYGDVFHLRLQGKSFELLTEVGANS</sequence>
<reference evidence="3" key="1">
    <citation type="submission" date="2018-01" db="EMBL/GenBank/DDBJ databases">
        <title>Complete genome of Tamlana sp. UJ94.</title>
        <authorList>
            <person name="Jung J."/>
            <person name="Chung D."/>
            <person name="Bae S.S."/>
            <person name="Baek K."/>
        </authorList>
    </citation>
    <scope>NUCLEOTIDE SEQUENCE [LARGE SCALE GENOMIC DNA]</scope>
    <source>
        <strain evidence="3">UJ94</strain>
    </source>
</reference>
<dbReference type="RefSeq" id="WP_102994298.1">
    <property type="nucleotide sequence ID" value="NZ_CP025938.1"/>
</dbReference>
<gene>
    <name evidence="2" type="primary">cobC</name>
    <name evidence="2" type="ORF">C1A40_01190</name>
</gene>
<dbReference type="SUPFAM" id="SSF53254">
    <property type="entry name" value="Phosphoglycerate mutase-like"/>
    <property type="match status" value="1"/>
</dbReference>
<dbReference type="Pfam" id="PF00300">
    <property type="entry name" value="His_Phos_1"/>
    <property type="match status" value="1"/>
</dbReference>
<dbReference type="GO" id="GO:0005737">
    <property type="term" value="C:cytoplasm"/>
    <property type="evidence" value="ECO:0007669"/>
    <property type="project" value="TreeGrafter"/>
</dbReference>
<dbReference type="EMBL" id="CP025938">
    <property type="protein sequence ID" value="AUS04176.1"/>
    <property type="molecule type" value="Genomic_DNA"/>
</dbReference>
<accession>A0A2I7SE56</accession>